<dbReference type="PROSITE" id="PS50013">
    <property type="entry name" value="CHROMO_2"/>
    <property type="match status" value="1"/>
</dbReference>
<dbReference type="SMART" id="SM00298">
    <property type="entry name" value="CHROMO"/>
    <property type="match status" value="1"/>
</dbReference>
<evidence type="ECO:0000259" key="1">
    <source>
        <dbReference type="PROSITE" id="PS50013"/>
    </source>
</evidence>
<dbReference type="EMBL" id="BSXW01001082">
    <property type="protein sequence ID" value="GMF33490.1"/>
    <property type="molecule type" value="Genomic_DNA"/>
</dbReference>
<dbReference type="InterPro" id="IPR016197">
    <property type="entry name" value="Chromo-like_dom_sf"/>
</dbReference>
<feature type="domain" description="Chromo" evidence="1">
    <location>
        <begin position="174"/>
        <end position="236"/>
    </location>
</feature>
<dbReference type="OrthoDB" id="112058at2759"/>
<comment type="caution">
    <text evidence="2">The sequence shown here is derived from an EMBL/GenBank/DDBJ whole genome shotgun (WGS) entry which is preliminary data.</text>
</comment>
<name>A0A9W7CKS3_9STRA</name>
<keyword evidence="3" id="KW-1185">Reference proteome</keyword>
<dbReference type="Proteomes" id="UP001165083">
    <property type="component" value="Unassembled WGS sequence"/>
</dbReference>
<evidence type="ECO:0000313" key="2">
    <source>
        <dbReference type="EMBL" id="GMF33490.1"/>
    </source>
</evidence>
<proteinExistence type="predicted"/>
<sequence length="261" mass="29884">MRVVHRHETLTLDDPLLAQDNSALVSDDVLRKTGRLTAAIADRAWPSCSSATRPVLRQRTPPHAGIRQRYSPTFWTLQPEAYTTLASRLFGLCAGFLGAERRVEEFAYELKLPDRSGYKFYPVVHVSRLNAVNEFEDRPRTQLAPGVTEKARFDFDEELLPEDSWEPDRLAGEYEVECILDDRTPLSTGTGRAVREFKDKWVGYGEPTWEPAANLSCGGLLYDYFRAKRQDQRLQMVQVAERTDRGVKLKWNCARARCDSR</sequence>
<dbReference type="Gene3D" id="2.40.50.40">
    <property type="match status" value="1"/>
</dbReference>
<dbReference type="CDD" id="cd00024">
    <property type="entry name" value="CD_CSD"/>
    <property type="match status" value="1"/>
</dbReference>
<dbReference type="SUPFAM" id="SSF54160">
    <property type="entry name" value="Chromo domain-like"/>
    <property type="match status" value="1"/>
</dbReference>
<protein>
    <submittedName>
        <fullName evidence="2">Unnamed protein product</fullName>
    </submittedName>
</protein>
<dbReference type="AlphaFoldDB" id="A0A9W7CKS3"/>
<organism evidence="2 3">
    <name type="scientific">Phytophthora lilii</name>
    <dbReference type="NCBI Taxonomy" id="2077276"/>
    <lineage>
        <taxon>Eukaryota</taxon>
        <taxon>Sar</taxon>
        <taxon>Stramenopiles</taxon>
        <taxon>Oomycota</taxon>
        <taxon>Peronosporomycetes</taxon>
        <taxon>Peronosporales</taxon>
        <taxon>Peronosporaceae</taxon>
        <taxon>Phytophthora</taxon>
    </lineage>
</organism>
<reference evidence="2" key="1">
    <citation type="submission" date="2023-04" db="EMBL/GenBank/DDBJ databases">
        <title>Phytophthora lilii NBRC 32176.</title>
        <authorList>
            <person name="Ichikawa N."/>
            <person name="Sato H."/>
            <person name="Tonouchi N."/>
        </authorList>
    </citation>
    <scope>NUCLEOTIDE SEQUENCE</scope>
    <source>
        <strain evidence="2">NBRC 32176</strain>
    </source>
</reference>
<accession>A0A9W7CKS3</accession>
<dbReference type="InterPro" id="IPR000953">
    <property type="entry name" value="Chromo/chromo_shadow_dom"/>
</dbReference>
<gene>
    <name evidence="2" type="ORF">Plil01_001426500</name>
</gene>
<evidence type="ECO:0000313" key="3">
    <source>
        <dbReference type="Proteomes" id="UP001165083"/>
    </source>
</evidence>